<evidence type="ECO:0008006" key="2">
    <source>
        <dbReference type="Google" id="ProtNLM"/>
    </source>
</evidence>
<sequence length="59" mass="6436">MLKIQGESSGGFCDGLTRRNFLQIGSLAMGGIALPQLLQAEEKLGRKAQKQKSIIMIFL</sequence>
<dbReference type="AlphaFoldDB" id="A0A382B6U4"/>
<name>A0A382B6U4_9ZZZZ</name>
<dbReference type="PROSITE" id="PS51318">
    <property type="entry name" value="TAT"/>
    <property type="match status" value="1"/>
</dbReference>
<reference evidence="1" key="1">
    <citation type="submission" date="2018-05" db="EMBL/GenBank/DDBJ databases">
        <authorList>
            <person name="Lanie J.A."/>
            <person name="Ng W.-L."/>
            <person name="Kazmierczak K.M."/>
            <person name="Andrzejewski T.M."/>
            <person name="Davidsen T.M."/>
            <person name="Wayne K.J."/>
            <person name="Tettelin H."/>
            <person name="Glass J.I."/>
            <person name="Rusch D."/>
            <person name="Podicherti R."/>
            <person name="Tsui H.-C.T."/>
            <person name="Winkler M.E."/>
        </authorList>
    </citation>
    <scope>NUCLEOTIDE SEQUENCE</scope>
</reference>
<dbReference type="InterPro" id="IPR006311">
    <property type="entry name" value="TAT_signal"/>
</dbReference>
<gene>
    <name evidence="1" type="ORF">METZ01_LOCUS162359</name>
</gene>
<accession>A0A382B6U4</accession>
<proteinExistence type="predicted"/>
<organism evidence="1">
    <name type="scientific">marine metagenome</name>
    <dbReference type="NCBI Taxonomy" id="408172"/>
    <lineage>
        <taxon>unclassified sequences</taxon>
        <taxon>metagenomes</taxon>
        <taxon>ecological metagenomes</taxon>
    </lineage>
</organism>
<protein>
    <recommendedName>
        <fullName evidence="2">DUF1501 domain-containing protein</fullName>
    </recommendedName>
</protein>
<evidence type="ECO:0000313" key="1">
    <source>
        <dbReference type="EMBL" id="SVB09505.1"/>
    </source>
</evidence>
<feature type="non-terminal residue" evidence="1">
    <location>
        <position position="59"/>
    </location>
</feature>
<dbReference type="EMBL" id="UINC01028471">
    <property type="protein sequence ID" value="SVB09505.1"/>
    <property type="molecule type" value="Genomic_DNA"/>
</dbReference>